<proteinExistence type="inferred from homology"/>
<evidence type="ECO:0000259" key="4">
    <source>
        <dbReference type="Pfam" id="PF02558"/>
    </source>
</evidence>
<feature type="non-terminal residue" evidence="6">
    <location>
        <position position="369"/>
    </location>
</feature>
<dbReference type="InterPro" id="IPR013328">
    <property type="entry name" value="6PGD_dom2"/>
</dbReference>
<keyword evidence="3" id="KW-0560">Oxidoreductase</keyword>
<dbReference type="GO" id="GO:0050661">
    <property type="term" value="F:NADP binding"/>
    <property type="evidence" value="ECO:0007669"/>
    <property type="project" value="TreeGrafter"/>
</dbReference>
<reference evidence="6" key="1">
    <citation type="submission" date="2023-06" db="EMBL/GenBank/DDBJ databases">
        <title>Genome-scale phylogeny and comparative genomics of the fungal order Sordariales.</title>
        <authorList>
            <consortium name="Lawrence Berkeley National Laboratory"/>
            <person name="Hensen N."/>
            <person name="Bonometti L."/>
            <person name="Westerberg I."/>
            <person name="Brannstrom I.O."/>
            <person name="Guillou S."/>
            <person name="Cros-Aarteil S."/>
            <person name="Calhoun S."/>
            <person name="Haridas S."/>
            <person name="Kuo A."/>
            <person name="Mondo S."/>
            <person name="Pangilinan J."/>
            <person name="Riley R."/>
            <person name="Labutti K."/>
            <person name="Andreopoulos B."/>
            <person name="Lipzen A."/>
            <person name="Chen C."/>
            <person name="Yanf M."/>
            <person name="Daum C."/>
            <person name="Ng V."/>
            <person name="Clum A."/>
            <person name="Steindorff A."/>
            <person name="Ohm R."/>
            <person name="Martin F."/>
            <person name="Silar P."/>
            <person name="Natvig D."/>
            <person name="Lalanne C."/>
            <person name="Gautier V."/>
            <person name="Ament-Velasquez S.L."/>
            <person name="Kruys A."/>
            <person name="Hutchinson M.I."/>
            <person name="Powell A.J."/>
            <person name="Barry K."/>
            <person name="Miller A.N."/>
            <person name="Grigoriev I.V."/>
            <person name="Debuchy R."/>
            <person name="Gladieux P."/>
            <person name="Thoren M.H."/>
            <person name="Johannesson H."/>
        </authorList>
    </citation>
    <scope>NUCLEOTIDE SEQUENCE</scope>
    <source>
        <strain evidence="6">SMH4607-1</strain>
    </source>
</reference>
<dbReference type="PANTHER" id="PTHR43765:SF2">
    <property type="entry name" value="2-DEHYDROPANTOATE 2-REDUCTASE"/>
    <property type="match status" value="1"/>
</dbReference>
<dbReference type="InterPro" id="IPR036291">
    <property type="entry name" value="NAD(P)-bd_dom_sf"/>
</dbReference>
<evidence type="ECO:0000259" key="5">
    <source>
        <dbReference type="Pfam" id="PF08546"/>
    </source>
</evidence>
<dbReference type="InterPro" id="IPR008927">
    <property type="entry name" value="6-PGluconate_DH-like_C_sf"/>
</dbReference>
<dbReference type="GO" id="GO:0008677">
    <property type="term" value="F:2-dehydropantoate 2-reductase activity"/>
    <property type="evidence" value="ECO:0007669"/>
    <property type="project" value="TreeGrafter"/>
</dbReference>
<evidence type="ECO:0000313" key="6">
    <source>
        <dbReference type="EMBL" id="KAK0729729.1"/>
    </source>
</evidence>
<evidence type="ECO:0000256" key="1">
    <source>
        <dbReference type="ARBA" id="ARBA00007870"/>
    </source>
</evidence>
<feature type="domain" description="Ketopantoate reductase C-terminal" evidence="5">
    <location>
        <begin position="222"/>
        <end position="353"/>
    </location>
</feature>
<dbReference type="InterPro" id="IPR013332">
    <property type="entry name" value="KPR_N"/>
</dbReference>
<organism evidence="6 7">
    <name type="scientific">Lasiosphaeris hirsuta</name>
    <dbReference type="NCBI Taxonomy" id="260670"/>
    <lineage>
        <taxon>Eukaryota</taxon>
        <taxon>Fungi</taxon>
        <taxon>Dikarya</taxon>
        <taxon>Ascomycota</taxon>
        <taxon>Pezizomycotina</taxon>
        <taxon>Sordariomycetes</taxon>
        <taxon>Sordariomycetidae</taxon>
        <taxon>Sordariales</taxon>
        <taxon>Lasiosphaeriaceae</taxon>
        <taxon>Lasiosphaeris</taxon>
    </lineage>
</organism>
<evidence type="ECO:0000256" key="3">
    <source>
        <dbReference type="ARBA" id="ARBA00023002"/>
    </source>
</evidence>
<evidence type="ECO:0000256" key="2">
    <source>
        <dbReference type="ARBA" id="ARBA00022857"/>
    </source>
</evidence>
<sequence length="369" mass="42339">ADEIYILGLDLVGKYITHTLAGCETIPPVRYLIHHNALWNSWNKAGRQFTLHRGNKAIVRTRVIGELYSPTDPKFGSMKLIHNLIVTVPAGSVVFALAPLKHRLDHRSTICLIHDGLGVAEALIDAYFRDPFTRPTFLMGHLSASLAHAQKDEHYTVSEVKAGKLALSLFTPYGKAVWQRADGMDRIIKRHPPNIRTERQTHLLRLLTAMPGLNANGYPMTDFMWKKLPTVAFRAVADPLATLLDTTYDKLAQIQYARLLMDNMLSEICDVVARLPECREAEKFRRLYLGMDLRKEVFRLLRRQKSADSMMRSRISRGWNTDVEYLTGFFIKWGREHQIKITALENIMLTVLAKQRVMVNREQEYIPFE</sequence>
<comment type="caution">
    <text evidence="6">The sequence shown here is derived from an EMBL/GenBank/DDBJ whole genome shotgun (WGS) entry which is preliminary data.</text>
</comment>
<dbReference type="GO" id="GO:0005739">
    <property type="term" value="C:mitochondrion"/>
    <property type="evidence" value="ECO:0007669"/>
    <property type="project" value="TreeGrafter"/>
</dbReference>
<dbReference type="InterPro" id="IPR013752">
    <property type="entry name" value="KPA_reductase"/>
</dbReference>
<feature type="domain" description="Ketopantoate reductase N-terminal" evidence="4">
    <location>
        <begin position="4"/>
        <end position="140"/>
    </location>
</feature>
<dbReference type="Proteomes" id="UP001172102">
    <property type="component" value="Unassembled WGS sequence"/>
</dbReference>
<name>A0AA40B8Q9_9PEZI</name>
<dbReference type="SUPFAM" id="SSF48179">
    <property type="entry name" value="6-phosphogluconate dehydrogenase C-terminal domain-like"/>
    <property type="match status" value="1"/>
</dbReference>
<gene>
    <name evidence="6" type="ORF">B0H67DRAFT_457274</name>
</gene>
<dbReference type="Gene3D" id="1.10.1040.10">
    <property type="entry name" value="N-(1-d-carboxylethyl)-l-norvaline Dehydrogenase, domain 2"/>
    <property type="match status" value="1"/>
</dbReference>
<dbReference type="SUPFAM" id="SSF51735">
    <property type="entry name" value="NAD(P)-binding Rossmann-fold domains"/>
    <property type="match status" value="1"/>
</dbReference>
<feature type="non-terminal residue" evidence="6">
    <location>
        <position position="1"/>
    </location>
</feature>
<keyword evidence="2" id="KW-0521">NADP</keyword>
<evidence type="ECO:0000313" key="7">
    <source>
        <dbReference type="Proteomes" id="UP001172102"/>
    </source>
</evidence>
<accession>A0AA40B8Q9</accession>
<keyword evidence="7" id="KW-1185">Reference proteome</keyword>
<protein>
    <submittedName>
        <fullName evidence="6">Uncharacterized protein</fullName>
    </submittedName>
</protein>
<dbReference type="Pfam" id="PF02558">
    <property type="entry name" value="ApbA"/>
    <property type="match status" value="1"/>
</dbReference>
<dbReference type="EMBL" id="JAUKUA010000001">
    <property type="protein sequence ID" value="KAK0729729.1"/>
    <property type="molecule type" value="Genomic_DNA"/>
</dbReference>
<dbReference type="PANTHER" id="PTHR43765">
    <property type="entry name" value="2-DEHYDROPANTOATE 2-REDUCTASE-RELATED"/>
    <property type="match status" value="1"/>
</dbReference>
<dbReference type="InterPro" id="IPR050838">
    <property type="entry name" value="Ketopantoate_reductase"/>
</dbReference>
<dbReference type="Pfam" id="PF08546">
    <property type="entry name" value="ApbA_C"/>
    <property type="match status" value="1"/>
</dbReference>
<comment type="similarity">
    <text evidence="1">Belongs to the ketopantoate reductase family.</text>
</comment>
<dbReference type="AlphaFoldDB" id="A0AA40B8Q9"/>